<keyword evidence="8 13" id="KW-0560">Oxidoreductase</keyword>
<comment type="similarity">
    <text evidence="3 13">Belongs to the myo-inositol oxygenase family.</text>
</comment>
<dbReference type="GO" id="GO:0005737">
    <property type="term" value="C:cytoplasm"/>
    <property type="evidence" value="ECO:0007669"/>
    <property type="project" value="UniProtKB-SubCell"/>
</dbReference>
<feature type="binding site" evidence="12">
    <location>
        <position position="40"/>
    </location>
    <ligand>
        <name>Fe cation</name>
        <dbReference type="ChEBI" id="CHEBI:24875"/>
        <label>1</label>
    </ligand>
</feature>
<dbReference type="EC" id="1.13.99.1" evidence="4 13"/>
<evidence type="ECO:0000256" key="2">
    <source>
        <dbReference type="ARBA" id="ARBA00005167"/>
    </source>
</evidence>
<dbReference type="PANTHER" id="PTHR12588">
    <property type="entry name" value="MYOINOSITOL OXYGENASE"/>
    <property type="match status" value="1"/>
</dbReference>
<reference evidence="14" key="1">
    <citation type="submission" date="2020-11" db="EMBL/GenBank/DDBJ databases">
        <authorList>
            <person name="Tran Van P."/>
        </authorList>
    </citation>
    <scope>NUCLEOTIDE SEQUENCE</scope>
</reference>
<keyword evidence="7 12" id="KW-0479">Metal-binding</keyword>
<evidence type="ECO:0000256" key="7">
    <source>
        <dbReference type="ARBA" id="ARBA00022723"/>
    </source>
</evidence>
<evidence type="ECO:0000256" key="4">
    <source>
        <dbReference type="ARBA" id="ARBA00011919"/>
    </source>
</evidence>
<organism evidence="14">
    <name type="scientific">Cyprideis torosa</name>
    <dbReference type="NCBI Taxonomy" id="163714"/>
    <lineage>
        <taxon>Eukaryota</taxon>
        <taxon>Metazoa</taxon>
        <taxon>Ecdysozoa</taxon>
        <taxon>Arthropoda</taxon>
        <taxon>Crustacea</taxon>
        <taxon>Oligostraca</taxon>
        <taxon>Ostracoda</taxon>
        <taxon>Podocopa</taxon>
        <taxon>Podocopida</taxon>
        <taxon>Cytherocopina</taxon>
        <taxon>Cytheroidea</taxon>
        <taxon>Cytherideidae</taxon>
        <taxon>Cyprideis</taxon>
    </lineage>
</organism>
<evidence type="ECO:0000256" key="9">
    <source>
        <dbReference type="ARBA" id="ARBA00023004"/>
    </source>
</evidence>
<dbReference type="GO" id="GO:0005506">
    <property type="term" value="F:iron ion binding"/>
    <property type="evidence" value="ECO:0007669"/>
    <property type="project" value="InterPro"/>
</dbReference>
<dbReference type="GO" id="GO:0050113">
    <property type="term" value="F:inositol oxygenase activity"/>
    <property type="evidence" value="ECO:0007669"/>
    <property type="project" value="UniProtKB-UniRule"/>
</dbReference>
<evidence type="ECO:0000256" key="12">
    <source>
        <dbReference type="PIRSR" id="PIRSR607828-2"/>
    </source>
</evidence>
<dbReference type="Pfam" id="PF05153">
    <property type="entry name" value="MIOX"/>
    <property type="match status" value="1"/>
</dbReference>
<dbReference type="UniPathway" id="UPA00111">
    <property type="reaction ID" value="UER00527"/>
</dbReference>
<dbReference type="PANTHER" id="PTHR12588:SF0">
    <property type="entry name" value="INOSITOL OXYGENASE"/>
    <property type="match status" value="1"/>
</dbReference>
<evidence type="ECO:0000256" key="11">
    <source>
        <dbReference type="ARBA" id="ARBA00048271"/>
    </source>
</evidence>
<evidence type="ECO:0000256" key="10">
    <source>
        <dbReference type="ARBA" id="ARBA00029668"/>
    </source>
</evidence>
<name>A0A7R8WPC3_9CRUS</name>
<evidence type="ECO:0000313" key="14">
    <source>
        <dbReference type="EMBL" id="CAD7234654.1"/>
    </source>
</evidence>
<proteinExistence type="inferred from homology"/>
<dbReference type="GO" id="GO:0019310">
    <property type="term" value="P:inositol catabolic process"/>
    <property type="evidence" value="ECO:0007669"/>
    <property type="project" value="UniProtKB-UniRule"/>
</dbReference>
<comment type="catalytic activity">
    <reaction evidence="11 13">
        <text>myo-inositol + O2 = D-glucuronate + H2O + H(+)</text>
        <dbReference type="Rhea" id="RHEA:23696"/>
        <dbReference type="ChEBI" id="CHEBI:15377"/>
        <dbReference type="ChEBI" id="CHEBI:15378"/>
        <dbReference type="ChEBI" id="CHEBI:15379"/>
        <dbReference type="ChEBI" id="CHEBI:17268"/>
        <dbReference type="ChEBI" id="CHEBI:58720"/>
        <dbReference type="EC" id="1.13.99.1"/>
    </reaction>
</comment>
<feature type="binding site" evidence="12">
    <location>
        <position position="7"/>
    </location>
    <ligand>
        <name>Fe cation</name>
        <dbReference type="ChEBI" id="CHEBI:24875"/>
        <label>1</label>
    </ligand>
</feature>
<gene>
    <name evidence="14" type="ORF">CTOB1V02_LOCUS12470</name>
</gene>
<evidence type="ECO:0000256" key="3">
    <source>
        <dbReference type="ARBA" id="ARBA00005286"/>
    </source>
</evidence>
<keyword evidence="6 13" id="KW-0963">Cytoplasm</keyword>
<evidence type="ECO:0000256" key="13">
    <source>
        <dbReference type="RuleBase" id="RU367039"/>
    </source>
</evidence>
<evidence type="ECO:0000256" key="5">
    <source>
        <dbReference type="ARBA" id="ARBA00019269"/>
    </source>
</evidence>
<keyword evidence="9 12" id="KW-0408">Iron</keyword>
<comment type="subcellular location">
    <subcellularLocation>
        <location evidence="1 13">Cytoplasm</location>
    </subcellularLocation>
</comment>
<dbReference type="OrthoDB" id="5151075at2759"/>
<sequence length="72" mass="8888">MDPRRFHSFYPWHTFGAYRHLCDDYDMGMLPWSQEFQKFDLYTKKESLPDIESLKPYYRGLVEKYCPGKLKW</sequence>
<comment type="cofactor">
    <cofactor evidence="12 13">
        <name>Fe cation</name>
        <dbReference type="ChEBI" id="CHEBI:24875"/>
    </cofactor>
    <text evidence="12 13">Binds 2 iron ions per subunit.</text>
</comment>
<dbReference type="EMBL" id="OB669380">
    <property type="protein sequence ID" value="CAD7234654.1"/>
    <property type="molecule type" value="Genomic_DNA"/>
</dbReference>
<evidence type="ECO:0000256" key="1">
    <source>
        <dbReference type="ARBA" id="ARBA00004496"/>
    </source>
</evidence>
<accession>A0A7R8WPC3</accession>
<dbReference type="AlphaFoldDB" id="A0A7R8WPC3"/>
<comment type="pathway">
    <text evidence="2 13">Polyol metabolism; myo-inositol degradation into D-glucuronate; D-glucuronate from myo-inositol: step 1/1.</text>
</comment>
<evidence type="ECO:0000256" key="6">
    <source>
        <dbReference type="ARBA" id="ARBA00022490"/>
    </source>
</evidence>
<dbReference type="SUPFAM" id="SSF109604">
    <property type="entry name" value="HD-domain/PDEase-like"/>
    <property type="match status" value="1"/>
</dbReference>
<evidence type="ECO:0000256" key="8">
    <source>
        <dbReference type="ARBA" id="ARBA00023002"/>
    </source>
</evidence>
<protein>
    <recommendedName>
        <fullName evidence="5 13">Inositol oxygenase</fullName>
        <ecNumber evidence="4 13">1.13.99.1</ecNumber>
    </recommendedName>
    <alternativeName>
        <fullName evidence="10 13">Myo-inositol oxygenase</fullName>
    </alternativeName>
</protein>
<dbReference type="InterPro" id="IPR007828">
    <property type="entry name" value="Inositol_oxygenase"/>
</dbReference>